<accession>A0A316ZH15</accession>
<feature type="compositionally biased region" description="Low complexity" evidence="5">
    <location>
        <begin position="464"/>
        <end position="473"/>
    </location>
</feature>
<feature type="compositionally biased region" description="Basic and acidic residues" evidence="5">
    <location>
        <begin position="632"/>
        <end position="642"/>
    </location>
</feature>
<organism evidence="6 7">
    <name type="scientific">Tilletiopsis washingtonensis</name>
    <dbReference type="NCBI Taxonomy" id="58919"/>
    <lineage>
        <taxon>Eukaryota</taxon>
        <taxon>Fungi</taxon>
        <taxon>Dikarya</taxon>
        <taxon>Basidiomycota</taxon>
        <taxon>Ustilaginomycotina</taxon>
        <taxon>Exobasidiomycetes</taxon>
        <taxon>Entylomatales</taxon>
        <taxon>Entylomatales incertae sedis</taxon>
        <taxon>Tilletiopsis</taxon>
    </lineage>
</organism>
<feature type="compositionally biased region" description="Polar residues" evidence="5">
    <location>
        <begin position="363"/>
        <end position="388"/>
    </location>
</feature>
<gene>
    <name evidence="6" type="ORF">FA09DRAFT_358961</name>
</gene>
<keyword evidence="2" id="KW-0547">Nucleotide-binding</keyword>
<dbReference type="GO" id="GO:0005770">
    <property type="term" value="C:late endosome"/>
    <property type="evidence" value="ECO:0007669"/>
    <property type="project" value="TreeGrafter"/>
</dbReference>
<dbReference type="GO" id="GO:0003924">
    <property type="term" value="F:GTPase activity"/>
    <property type="evidence" value="ECO:0007669"/>
    <property type="project" value="InterPro"/>
</dbReference>
<dbReference type="SUPFAM" id="SSF52540">
    <property type="entry name" value="P-loop containing nucleoside triphosphate hydrolases"/>
    <property type="match status" value="1"/>
</dbReference>
<dbReference type="AlphaFoldDB" id="A0A316ZH15"/>
<dbReference type="GeneID" id="37272577"/>
<dbReference type="Gene3D" id="3.40.50.300">
    <property type="entry name" value="P-loop containing nucleotide triphosphate hydrolases"/>
    <property type="match status" value="1"/>
</dbReference>
<dbReference type="GO" id="GO:0005525">
    <property type="term" value="F:GTP binding"/>
    <property type="evidence" value="ECO:0007669"/>
    <property type="project" value="UniProtKB-KW"/>
</dbReference>
<keyword evidence="3" id="KW-0342">GTP-binding</keyword>
<dbReference type="PANTHER" id="PTHR47981">
    <property type="entry name" value="RAB FAMILY"/>
    <property type="match status" value="1"/>
</dbReference>
<feature type="region of interest" description="Disordered" evidence="5">
    <location>
        <begin position="632"/>
        <end position="666"/>
    </location>
</feature>
<dbReference type="GO" id="GO:0032889">
    <property type="term" value="P:regulation of vacuole fusion, non-autophagic"/>
    <property type="evidence" value="ECO:0007669"/>
    <property type="project" value="TreeGrafter"/>
</dbReference>
<dbReference type="GO" id="GO:0000329">
    <property type="term" value="C:fungal-type vacuole membrane"/>
    <property type="evidence" value="ECO:0007669"/>
    <property type="project" value="TreeGrafter"/>
</dbReference>
<dbReference type="EMBL" id="KZ819286">
    <property type="protein sequence ID" value="PWO00223.1"/>
    <property type="molecule type" value="Genomic_DNA"/>
</dbReference>
<name>A0A316ZH15_9BASI</name>
<evidence type="ECO:0000313" key="7">
    <source>
        <dbReference type="Proteomes" id="UP000245946"/>
    </source>
</evidence>
<evidence type="ECO:0000256" key="3">
    <source>
        <dbReference type="ARBA" id="ARBA00023134"/>
    </source>
</evidence>
<dbReference type="SMART" id="SM00173">
    <property type="entry name" value="RAS"/>
    <property type="match status" value="1"/>
</dbReference>
<dbReference type="Pfam" id="PF00071">
    <property type="entry name" value="Ras"/>
    <property type="match status" value="1"/>
</dbReference>
<dbReference type="SMART" id="SM00175">
    <property type="entry name" value="RAB"/>
    <property type="match status" value="1"/>
</dbReference>
<feature type="compositionally biased region" description="Acidic residues" evidence="5">
    <location>
        <begin position="392"/>
        <end position="404"/>
    </location>
</feature>
<feature type="compositionally biased region" description="Acidic residues" evidence="5">
    <location>
        <begin position="575"/>
        <end position="587"/>
    </location>
</feature>
<sequence>MAEAAEASTSASPHYLHHGAGAGGSAVPRRALKIVLIGQAGVGKTALREQWFSRRFSTAYRATIGADFITRTVERPPPPPRTQRAAGGKVSIAVWDTAGQERFRSLGRAFYRGADALVLAYDAADPASLETTRSWYLDFCDATGREPDAIDDVVLAAVGCKSDLLSAADKASAHQAAQAFFAKLGPSVDAAEQLPDAVAETGAEEVQAYSLPGEPDARPKSAVSAAVSATSGGETVRGVASPVSGLPLTASPPPTSFSASVDSPSTPRPVIKPSSPARDKSHLAQPEANASPSLRPRQSLQSISLVHPPAPSVRKRLPSANSDASGAAKSVPRSTSRLSFAPSTPPQRHGGDATLRPRGRYDSSVSAHSTGASVYHTPRSSTLYTSGPESGPESDADDDADEQTEGARTPTKMNGAPVDAGVLKQELRIVDAQPSQPSDAPSSLNGHAANVAGATSNTEPVPFPSAGSHSSAKSSRRPSHSSDDRFSDVSPAGSPPATARRRSLKQDTETAAEATARKARARQTLYEALPESMDSSLRVPGAAKGKRRASRGPSSRIVSAESGAGVSTLSVASEPDYDAATDDDEEPPPPPAGFSHHLTSSRAGHGVEDLFDSILERVAARWELEEWNERLERRAAEDDRNAPRGPWWKRGGGERVLSEQEREREQVRRGIRIAAGKEPAGLWSSCCRS</sequence>
<evidence type="ECO:0000256" key="2">
    <source>
        <dbReference type="ARBA" id="ARBA00022741"/>
    </source>
</evidence>
<evidence type="ECO:0000256" key="5">
    <source>
        <dbReference type="SAM" id="MobiDB-lite"/>
    </source>
</evidence>
<dbReference type="InterPro" id="IPR027417">
    <property type="entry name" value="P-loop_NTPase"/>
</dbReference>
<dbReference type="RefSeq" id="XP_025600501.1">
    <property type="nucleotide sequence ID" value="XM_025745033.1"/>
</dbReference>
<reference evidence="6 7" key="1">
    <citation type="journal article" date="2018" name="Mol. Biol. Evol.">
        <title>Broad Genomic Sampling Reveals a Smut Pathogenic Ancestry of the Fungal Clade Ustilaginomycotina.</title>
        <authorList>
            <person name="Kijpornyongpan T."/>
            <person name="Mondo S.J."/>
            <person name="Barry K."/>
            <person name="Sandor L."/>
            <person name="Lee J."/>
            <person name="Lipzen A."/>
            <person name="Pangilinan J."/>
            <person name="LaButti K."/>
            <person name="Hainaut M."/>
            <person name="Henrissat B."/>
            <person name="Grigoriev I.V."/>
            <person name="Spatafora J.W."/>
            <person name="Aime M.C."/>
        </authorList>
    </citation>
    <scope>NUCLEOTIDE SEQUENCE [LARGE SCALE GENOMIC DNA]</scope>
    <source>
        <strain evidence="6 7">MCA 4186</strain>
    </source>
</reference>
<comment type="similarity">
    <text evidence="1">Belongs to the small GTPase superfamily. Rab family.</text>
</comment>
<feature type="region of interest" description="Disordered" evidence="5">
    <location>
        <begin position="211"/>
        <end position="601"/>
    </location>
</feature>
<feature type="compositionally biased region" description="Low complexity" evidence="5">
    <location>
        <begin position="431"/>
        <end position="443"/>
    </location>
</feature>
<dbReference type="STRING" id="58919.A0A316ZH15"/>
<dbReference type="NCBIfam" id="TIGR00231">
    <property type="entry name" value="small_GTP"/>
    <property type="match status" value="1"/>
</dbReference>
<keyword evidence="4" id="KW-0636">Prenylation</keyword>
<feature type="compositionally biased region" description="Polar residues" evidence="5">
    <location>
        <begin position="332"/>
        <end position="342"/>
    </location>
</feature>
<dbReference type="InterPro" id="IPR005225">
    <property type="entry name" value="Small_GTP-bd"/>
</dbReference>
<evidence type="ECO:0000256" key="1">
    <source>
        <dbReference type="ARBA" id="ARBA00006270"/>
    </source>
</evidence>
<evidence type="ECO:0000313" key="6">
    <source>
        <dbReference type="EMBL" id="PWO00223.1"/>
    </source>
</evidence>
<keyword evidence="4" id="KW-0449">Lipoprotein</keyword>
<dbReference type="PROSITE" id="PS51419">
    <property type="entry name" value="RAB"/>
    <property type="match status" value="1"/>
</dbReference>
<dbReference type="PROSITE" id="PS51421">
    <property type="entry name" value="RAS"/>
    <property type="match status" value="1"/>
</dbReference>
<feature type="compositionally biased region" description="Basic and acidic residues" evidence="5">
    <location>
        <begin position="651"/>
        <end position="666"/>
    </location>
</feature>
<dbReference type="Proteomes" id="UP000245946">
    <property type="component" value="Unassembled WGS sequence"/>
</dbReference>
<keyword evidence="7" id="KW-1185">Reference proteome</keyword>
<proteinExistence type="inferred from homology"/>
<dbReference type="SMART" id="SM00174">
    <property type="entry name" value="RHO"/>
    <property type="match status" value="1"/>
</dbReference>
<dbReference type="PANTHER" id="PTHR47981:SF20">
    <property type="entry name" value="RAS-RELATED PROTEIN RAB-7A"/>
    <property type="match status" value="1"/>
</dbReference>
<dbReference type="InterPro" id="IPR001806">
    <property type="entry name" value="Small_GTPase"/>
</dbReference>
<feature type="compositionally biased region" description="Low complexity" evidence="5">
    <location>
        <begin position="221"/>
        <end position="231"/>
    </location>
</feature>
<dbReference type="PRINTS" id="PR00449">
    <property type="entry name" value="RASTRNSFRMNG"/>
</dbReference>
<feature type="compositionally biased region" description="Polar residues" evidence="5">
    <location>
        <begin position="288"/>
        <end position="304"/>
    </location>
</feature>
<evidence type="ECO:0000256" key="4">
    <source>
        <dbReference type="ARBA" id="ARBA00023289"/>
    </source>
</evidence>
<protein>
    <submittedName>
        <fullName evidence="6">Ras-domain-containing protein</fullName>
    </submittedName>
</protein>